<dbReference type="PANTHER" id="PTHR18964">
    <property type="entry name" value="ROK (REPRESSOR, ORF, KINASE) FAMILY"/>
    <property type="match status" value="1"/>
</dbReference>
<sequence>MDIEKLSSNEIKIKNRQRIYQYIRFNGPSTKQDLVVALQLSLPTVTQNLDYLKKRSLIDGSKKITNTGGRNATAFTYLQRAKMAIGIYITAHHMNGVAVDLSGDVETMVREQVDFDLDNEAYLKKLGSLVERVKEEAGIQDADLLGVGISVPGLVSDDGETVIYGRTLNFTGKTRKEIAKYIPYPCRLVHDSYAAGYIEAWKNQEVRNAFYISLSNSVGGSIIIDHEIYEGDTQRGGEIGHMIVVPEGGRQCYCGKYGCFDTVCRAGNLDQYTDGNLELFFEKLRKKDKTALALWDEYLDHLAIAIHNIRILFDGKVILGGYVGAYIGEYLSDLCRRVDEYNPFGDRAADYVIACHYKKEASAAGAAIFYIDEFLAEI</sequence>
<dbReference type="Pfam" id="PF00480">
    <property type="entry name" value="ROK"/>
    <property type="match status" value="1"/>
</dbReference>
<keyword evidence="3" id="KW-0119">Carbohydrate metabolism</keyword>
<dbReference type="InterPro" id="IPR043129">
    <property type="entry name" value="ATPase_NBD"/>
</dbReference>
<protein>
    <submittedName>
        <fullName evidence="4">ROK family protein</fullName>
    </submittedName>
</protein>
<name>A0A938X4W9_9CLOT</name>
<accession>A0A938X4W9</accession>
<evidence type="ECO:0000313" key="4">
    <source>
        <dbReference type="EMBL" id="MBM6827690.1"/>
    </source>
</evidence>
<dbReference type="InterPro" id="IPR000600">
    <property type="entry name" value="ROK"/>
</dbReference>
<comment type="function">
    <text evidence="1">Transcriptional repressor of xylose-utilizing enzymes.</text>
</comment>
<reference evidence="4" key="1">
    <citation type="submission" date="2020-08" db="EMBL/GenBank/DDBJ databases">
        <authorList>
            <person name="Cejkova D."/>
            <person name="Kubasova T."/>
            <person name="Jahodarova E."/>
            <person name="Rychlik I."/>
        </authorList>
    </citation>
    <scope>NUCLEOTIDE SEQUENCE</scope>
    <source>
        <strain evidence="4">An420c</strain>
    </source>
</reference>
<dbReference type="Proteomes" id="UP000713880">
    <property type="component" value="Unassembled WGS sequence"/>
</dbReference>
<evidence type="ECO:0000256" key="1">
    <source>
        <dbReference type="ARBA" id="ARBA00002486"/>
    </source>
</evidence>
<evidence type="ECO:0000313" key="5">
    <source>
        <dbReference type="Proteomes" id="UP000713880"/>
    </source>
</evidence>
<dbReference type="AlphaFoldDB" id="A0A938X4W9"/>
<dbReference type="InterPro" id="IPR036390">
    <property type="entry name" value="WH_DNA-bd_sf"/>
</dbReference>
<dbReference type="InterPro" id="IPR036388">
    <property type="entry name" value="WH-like_DNA-bd_sf"/>
</dbReference>
<dbReference type="SUPFAM" id="SSF53067">
    <property type="entry name" value="Actin-like ATPase domain"/>
    <property type="match status" value="1"/>
</dbReference>
<evidence type="ECO:0000256" key="3">
    <source>
        <dbReference type="ARBA" id="ARBA00022629"/>
    </source>
</evidence>
<dbReference type="Gene3D" id="1.10.10.10">
    <property type="entry name" value="Winged helix-like DNA-binding domain superfamily/Winged helix DNA-binding domain"/>
    <property type="match status" value="1"/>
</dbReference>
<gene>
    <name evidence="4" type="ORF">H6A13_11400</name>
</gene>
<dbReference type="SUPFAM" id="SSF46785">
    <property type="entry name" value="Winged helix' DNA-binding domain"/>
    <property type="match status" value="1"/>
</dbReference>
<evidence type="ECO:0000256" key="2">
    <source>
        <dbReference type="ARBA" id="ARBA00006479"/>
    </source>
</evidence>
<proteinExistence type="inferred from homology"/>
<reference evidence="4" key="2">
    <citation type="journal article" date="2021" name="Sci. Rep.">
        <title>The distribution of antibiotic resistance genes in chicken gut microbiota commensals.</title>
        <authorList>
            <person name="Juricova H."/>
            <person name="Matiasovicova J."/>
            <person name="Kubasova T."/>
            <person name="Cejkova D."/>
            <person name="Rychlik I."/>
        </authorList>
    </citation>
    <scope>NUCLEOTIDE SEQUENCE</scope>
    <source>
        <strain evidence="4">An420c</strain>
    </source>
</reference>
<comment type="caution">
    <text evidence="4">The sequence shown here is derived from an EMBL/GenBank/DDBJ whole genome shotgun (WGS) entry which is preliminary data.</text>
</comment>
<keyword evidence="3" id="KW-0859">Xylose metabolism</keyword>
<dbReference type="PANTHER" id="PTHR18964:SF149">
    <property type="entry name" value="BIFUNCTIONAL UDP-N-ACETYLGLUCOSAMINE 2-EPIMERASE_N-ACETYLMANNOSAMINE KINASE"/>
    <property type="match status" value="1"/>
</dbReference>
<comment type="similarity">
    <text evidence="2">Belongs to the ROK (NagC/XylR) family.</text>
</comment>
<keyword evidence="5" id="KW-1185">Reference proteome</keyword>
<dbReference type="RefSeq" id="WP_204909679.1">
    <property type="nucleotide sequence ID" value="NZ_JACJLV010000051.1"/>
</dbReference>
<dbReference type="Gene3D" id="3.30.420.40">
    <property type="match status" value="2"/>
</dbReference>
<organism evidence="4 5">
    <name type="scientific">Mordavella massiliensis</name>
    <dbReference type="NCBI Taxonomy" id="1871024"/>
    <lineage>
        <taxon>Bacteria</taxon>
        <taxon>Bacillati</taxon>
        <taxon>Bacillota</taxon>
        <taxon>Clostridia</taxon>
        <taxon>Eubacteriales</taxon>
        <taxon>Clostridiaceae</taxon>
        <taxon>Mordavella</taxon>
    </lineage>
</organism>
<dbReference type="GO" id="GO:0042732">
    <property type="term" value="P:D-xylose metabolic process"/>
    <property type="evidence" value="ECO:0007669"/>
    <property type="project" value="UniProtKB-KW"/>
</dbReference>
<dbReference type="EMBL" id="JACJLV010000051">
    <property type="protein sequence ID" value="MBM6827690.1"/>
    <property type="molecule type" value="Genomic_DNA"/>
</dbReference>